<proteinExistence type="predicted"/>
<dbReference type="Proteomes" id="UP000183832">
    <property type="component" value="Unassembled WGS sequence"/>
</dbReference>
<evidence type="ECO:0000313" key="2">
    <source>
        <dbReference type="EMBL" id="CRL08006.1"/>
    </source>
</evidence>
<evidence type="ECO:0000313" key="3">
    <source>
        <dbReference type="Proteomes" id="UP000183832"/>
    </source>
</evidence>
<keyword evidence="3" id="KW-1185">Reference proteome</keyword>
<keyword evidence="1" id="KW-0732">Signal</keyword>
<dbReference type="PANTHER" id="PTHR21719:SF1">
    <property type="entry name" value="FI06402P-RELATED"/>
    <property type="match status" value="1"/>
</dbReference>
<feature type="chain" id="PRO_5013063056" evidence="1">
    <location>
        <begin position="21"/>
        <end position="434"/>
    </location>
</feature>
<dbReference type="AlphaFoldDB" id="A0A1J1J905"/>
<dbReference type="STRING" id="568069.A0A1J1J905"/>
<gene>
    <name evidence="2" type="ORF">CLUMA_CG020880</name>
</gene>
<protein>
    <submittedName>
        <fullName evidence="2">CLUMA_CG020880, isoform A</fullName>
    </submittedName>
</protein>
<dbReference type="Gene3D" id="2.10.90.10">
    <property type="entry name" value="Cystine-knot cytokines"/>
    <property type="match status" value="1"/>
</dbReference>
<dbReference type="PANTHER" id="PTHR21719">
    <property type="entry name" value="FI06402P-RELATED"/>
    <property type="match status" value="1"/>
</dbReference>
<feature type="signal peptide" evidence="1">
    <location>
        <begin position="1"/>
        <end position="20"/>
    </location>
</feature>
<dbReference type="GO" id="GO:0035099">
    <property type="term" value="P:hemocyte migration"/>
    <property type="evidence" value="ECO:0007669"/>
    <property type="project" value="TreeGrafter"/>
</dbReference>
<dbReference type="SUPFAM" id="SSF57501">
    <property type="entry name" value="Cystine-knot cytokines"/>
    <property type="match status" value="1"/>
</dbReference>
<dbReference type="OrthoDB" id="6370328at2759"/>
<dbReference type="InterPro" id="IPR029034">
    <property type="entry name" value="Cystine-knot_cytokine"/>
</dbReference>
<evidence type="ECO:0000256" key="1">
    <source>
        <dbReference type="SAM" id="SignalP"/>
    </source>
</evidence>
<reference evidence="2 3" key="1">
    <citation type="submission" date="2015-04" db="EMBL/GenBank/DDBJ databases">
        <authorList>
            <person name="Syromyatnikov M.Y."/>
            <person name="Popov V.N."/>
        </authorList>
    </citation>
    <scope>NUCLEOTIDE SEQUENCE [LARGE SCALE GENOMIC DNA]</scope>
</reference>
<sequence length="434" mass="50349">MLLLTHTQILIITLMSLASAVVTTHHKARHKHNLLNFRGNDINEIREAFDQYRSVIHKTKLHDKLESISSVYDEDSINEHDYDFKAVKKNMKFDARKSHVSSTGFKNYPAIDLGSNEMFVRNKRIHTSTRRTTTTVKSIDNYDEEYDDDDNDTTNRRLNDDAQASSLQHNNKYLSDSQNHQESEGESLTDFKMKTLGTMEDVRNSFQQEIIKQQRNKGQDVHHHIRQNILRLKIDGMCRWPNKKLIEMPQYAHKMYTPRKYVIYQCSDDTACCGSSDKTCVAKKTEEIVLWFHVRYVDSTGVEPLKIQNHTECECIYKNRPVNNRGTRIAYSWPLPTTSTTTQSPACRCPSHFEANIDDGNCGCICRDIKLECRQRYEGKEGFTISDQRCILNNECIQPHCLHGVYSTSNGRCPDKNDKINKGFQGTRFVREIF</sequence>
<accession>A0A1J1J905</accession>
<organism evidence="2 3">
    <name type="scientific">Clunio marinus</name>
    <dbReference type="NCBI Taxonomy" id="568069"/>
    <lineage>
        <taxon>Eukaryota</taxon>
        <taxon>Metazoa</taxon>
        <taxon>Ecdysozoa</taxon>
        <taxon>Arthropoda</taxon>
        <taxon>Hexapoda</taxon>
        <taxon>Insecta</taxon>
        <taxon>Pterygota</taxon>
        <taxon>Neoptera</taxon>
        <taxon>Endopterygota</taxon>
        <taxon>Diptera</taxon>
        <taxon>Nematocera</taxon>
        <taxon>Chironomoidea</taxon>
        <taxon>Chironomidae</taxon>
        <taxon>Clunio</taxon>
    </lineage>
</organism>
<dbReference type="EMBL" id="CVRI01000074">
    <property type="protein sequence ID" value="CRL08006.1"/>
    <property type="molecule type" value="Genomic_DNA"/>
</dbReference>
<name>A0A1J1J905_9DIPT</name>